<dbReference type="EMBL" id="JAHDVG010000483">
    <property type="protein sequence ID" value="KAH1171754.1"/>
    <property type="molecule type" value="Genomic_DNA"/>
</dbReference>
<feature type="region of interest" description="Disordered" evidence="1">
    <location>
        <begin position="79"/>
        <end position="99"/>
    </location>
</feature>
<dbReference type="Proteomes" id="UP000827986">
    <property type="component" value="Unassembled WGS sequence"/>
</dbReference>
<evidence type="ECO:0000256" key="1">
    <source>
        <dbReference type="SAM" id="MobiDB-lite"/>
    </source>
</evidence>
<comment type="caution">
    <text evidence="2">The sequence shown here is derived from an EMBL/GenBank/DDBJ whole genome shotgun (WGS) entry which is preliminary data.</text>
</comment>
<keyword evidence="3" id="KW-1185">Reference proteome</keyword>
<dbReference type="AlphaFoldDB" id="A0A9D3X0X9"/>
<sequence>MCRQLDTWMKLNGPTSQMPGASCISLAPFCPFHFTDSHQSQQSSADGQLKYSLTFWKQSNTAFKKVTILHPNIEIHSTQHQDLTSSVSAPSPQPKATIK</sequence>
<organism evidence="2 3">
    <name type="scientific">Mauremys mutica</name>
    <name type="common">yellowpond turtle</name>
    <dbReference type="NCBI Taxonomy" id="74926"/>
    <lineage>
        <taxon>Eukaryota</taxon>
        <taxon>Metazoa</taxon>
        <taxon>Chordata</taxon>
        <taxon>Craniata</taxon>
        <taxon>Vertebrata</taxon>
        <taxon>Euteleostomi</taxon>
        <taxon>Archelosauria</taxon>
        <taxon>Testudinata</taxon>
        <taxon>Testudines</taxon>
        <taxon>Cryptodira</taxon>
        <taxon>Durocryptodira</taxon>
        <taxon>Testudinoidea</taxon>
        <taxon>Geoemydidae</taxon>
        <taxon>Geoemydinae</taxon>
        <taxon>Mauremys</taxon>
    </lineage>
</organism>
<accession>A0A9D3X0X9</accession>
<feature type="compositionally biased region" description="Polar residues" evidence="1">
    <location>
        <begin position="79"/>
        <end position="90"/>
    </location>
</feature>
<reference evidence="2" key="1">
    <citation type="submission" date="2021-09" db="EMBL/GenBank/DDBJ databases">
        <title>The genome of Mauremys mutica provides insights into the evolution of semi-aquatic lifestyle.</title>
        <authorList>
            <person name="Gong S."/>
            <person name="Gao Y."/>
        </authorList>
    </citation>
    <scope>NUCLEOTIDE SEQUENCE</scope>
    <source>
        <strain evidence="2">MM-2020</strain>
        <tissue evidence="2">Muscle</tissue>
    </source>
</reference>
<gene>
    <name evidence="2" type="ORF">KIL84_007372</name>
</gene>
<proteinExistence type="predicted"/>
<evidence type="ECO:0000313" key="3">
    <source>
        <dbReference type="Proteomes" id="UP000827986"/>
    </source>
</evidence>
<evidence type="ECO:0000313" key="2">
    <source>
        <dbReference type="EMBL" id="KAH1171754.1"/>
    </source>
</evidence>
<name>A0A9D3X0X9_9SAUR</name>
<protein>
    <submittedName>
        <fullName evidence="2">Uncharacterized protein</fullName>
    </submittedName>
</protein>